<feature type="compositionally biased region" description="Basic and acidic residues" evidence="1">
    <location>
        <begin position="186"/>
        <end position="199"/>
    </location>
</feature>
<evidence type="ECO:0000256" key="1">
    <source>
        <dbReference type="SAM" id="MobiDB-lite"/>
    </source>
</evidence>
<feature type="compositionally biased region" description="Gly residues" evidence="1">
    <location>
        <begin position="153"/>
        <end position="169"/>
    </location>
</feature>
<comment type="caution">
    <text evidence="2">The sequence shown here is derived from an EMBL/GenBank/DDBJ whole genome shotgun (WGS) entry which is preliminary data.</text>
</comment>
<feature type="compositionally biased region" description="Basic residues" evidence="1">
    <location>
        <begin position="229"/>
        <end position="238"/>
    </location>
</feature>
<feature type="compositionally biased region" description="Low complexity" evidence="1">
    <location>
        <begin position="65"/>
        <end position="74"/>
    </location>
</feature>
<organism evidence="2 3">
    <name type="scientific">Nyctereutes procyonoides</name>
    <name type="common">Raccoon dog</name>
    <name type="synonym">Canis procyonoides</name>
    <dbReference type="NCBI Taxonomy" id="34880"/>
    <lineage>
        <taxon>Eukaryota</taxon>
        <taxon>Metazoa</taxon>
        <taxon>Chordata</taxon>
        <taxon>Craniata</taxon>
        <taxon>Vertebrata</taxon>
        <taxon>Euteleostomi</taxon>
        <taxon>Mammalia</taxon>
        <taxon>Eutheria</taxon>
        <taxon>Laurasiatheria</taxon>
        <taxon>Carnivora</taxon>
        <taxon>Caniformia</taxon>
        <taxon>Canidae</taxon>
        <taxon>Nyctereutes</taxon>
    </lineage>
</organism>
<feature type="region of interest" description="Disordered" evidence="1">
    <location>
        <begin position="1"/>
        <end position="238"/>
    </location>
</feature>
<dbReference type="AlphaFoldDB" id="A0A811XWH9"/>
<accession>A0A811XWH9</accession>
<keyword evidence="3" id="KW-1185">Reference proteome</keyword>
<reference evidence="2" key="1">
    <citation type="submission" date="2020-12" db="EMBL/GenBank/DDBJ databases">
        <authorList>
            <consortium name="Molecular Ecology Group"/>
        </authorList>
    </citation>
    <scope>NUCLEOTIDE SEQUENCE</scope>
    <source>
        <strain evidence="2">TBG_1078</strain>
    </source>
</reference>
<dbReference type="EMBL" id="CAJHUB010000653">
    <property type="protein sequence ID" value="CAD7669185.1"/>
    <property type="molecule type" value="Genomic_DNA"/>
</dbReference>
<evidence type="ECO:0000313" key="2">
    <source>
        <dbReference type="EMBL" id="CAD7669185.1"/>
    </source>
</evidence>
<sequence length="238" mass="23912">MPMSAARFRVCSGRPPAVPVSSTRWIRCSDSLQPPREPTAGGAGKFVPQPRGSGGALGCSPAPAGRSPSARNRGPGPGSGSGRPGAPAPQGCGASIAAPSRRSRSCTNLPGRKGARRELGQDPGGRGCPRAPGDTNRHLRPGECAELPKGCSAHGGAGAARRGSGGGSREGAARLREQLGGLGRRLRGEGAAGRERESHSAAPGALGAGTQPRIRPPPGQAEAGGPRTSKTKSKSIYY</sequence>
<protein>
    <submittedName>
        <fullName evidence="2">(raccoon dog) hypothetical protein</fullName>
    </submittedName>
</protein>
<proteinExistence type="predicted"/>
<gene>
    <name evidence="2" type="ORF">NYPRO_LOCUS1979</name>
</gene>
<evidence type="ECO:0000313" key="3">
    <source>
        <dbReference type="Proteomes" id="UP000645828"/>
    </source>
</evidence>
<name>A0A811XWH9_NYCPR</name>
<dbReference type="Proteomes" id="UP000645828">
    <property type="component" value="Unassembled WGS sequence"/>
</dbReference>